<gene>
    <name evidence="2" type="ORF">APZ42_030295</name>
</gene>
<evidence type="ECO:0000313" key="3">
    <source>
        <dbReference type="Proteomes" id="UP000076858"/>
    </source>
</evidence>
<dbReference type="EMBL" id="LRGB01002793">
    <property type="protein sequence ID" value="KZS06300.1"/>
    <property type="molecule type" value="Genomic_DNA"/>
</dbReference>
<accession>A0A164NWK3</accession>
<keyword evidence="3" id="KW-1185">Reference proteome</keyword>
<proteinExistence type="predicted"/>
<reference evidence="2 3" key="1">
    <citation type="submission" date="2016-03" db="EMBL/GenBank/DDBJ databases">
        <title>EvidentialGene: Evidence-directed Construction of Genes on Genomes.</title>
        <authorList>
            <person name="Gilbert D.G."/>
            <person name="Choi J.-H."/>
            <person name="Mockaitis K."/>
            <person name="Colbourne J."/>
            <person name="Pfrender M."/>
        </authorList>
    </citation>
    <scope>NUCLEOTIDE SEQUENCE [LARGE SCALE GENOMIC DNA]</scope>
    <source>
        <strain evidence="2 3">Xinb3</strain>
        <tissue evidence="2">Complete organism</tissue>
    </source>
</reference>
<name>A0A164NWK3_9CRUS</name>
<sequence>MTRRIEGGNRFEQDTTSGKRENAENARNRMNARGHEIERERLYHILGRQLRERSSSIEKCTGVGGII</sequence>
<dbReference type="AlphaFoldDB" id="A0A164NWK3"/>
<protein>
    <submittedName>
        <fullName evidence="2">Uncharacterized protein</fullName>
    </submittedName>
</protein>
<dbReference type="Proteomes" id="UP000076858">
    <property type="component" value="Unassembled WGS sequence"/>
</dbReference>
<feature type="region of interest" description="Disordered" evidence="1">
    <location>
        <begin position="1"/>
        <end position="35"/>
    </location>
</feature>
<evidence type="ECO:0000256" key="1">
    <source>
        <dbReference type="SAM" id="MobiDB-lite"/>
    </source>
</evidence>
<evidence type="ECO:0000313" key="2">
    <source>
        <dbReference type="EMBL" id="KZS06300.1"/>
    </source>
</evidence>
<comment type="caution">
    <text evidence="2">The sequence shown here is derived from an EMBL/GenBank/DDBJ whole genome shotgun (WGS) entry which is preliminary data.</text>
</comment>
<organism evidence="2 3">
    <name type="scientific">Daphnia magna</name>
    <dbReference type="NCBI Taxonomy" id="35525"/>
    <lineage>
        <taxon>Eukaryota</taxon>
        <taxon>Metazoa</taxon>
        <taxon>Ecdysozoa</taxon>
        <taxon>Arthropoda</taxon>
        <taxon>Crustacea</taxon>
        <taxon>Branchiopoda</taxon>
        <taxon>Diplostraca</taxon>
        <taxon>Cladocera</taxon>
        <taxon>Anomopoda</taxon>
        <taxon>Daphniidae</taxon>
        <taxon>Daphnia</taxon>
    </lineage>
</organism>